<keyword evidence="5" id="KW-1185">Reference proteome</keyword>
<accession>A0A3T0N8E3</accession>
<dbReference type="Pfam" id="PF13649">
    <property type="entry name" value="Methyltransf_25"/>
    <property type="match status" value="1"/>
</dbReference>
<feature type="domain" description="Methyltransferase" evidence="3">
    <location>
        <begin position="26"/>
        <end position="113"/>
    </location>
</feature>
<dbReference type="OrthoDB" id="9804312at2"/>
<keyword evidence="1 4" id="KW-0489">Methyltransferase</keyword>
<gene>
    <name evidence="4" type="ORF">EBB79_01020</name>
</gene>
<evidence type="ECO:0000256" key="1">
    <source>
        <dbReference type="ARBA" id="ARBA00022603"/>
    </source>
</evidence>
<dbReference type="InterPro" id="IPR029063">
    <property type="entry name" value="SAM-dependent_MTases_sf"/>
</dbReference>
<dbReference type="KEGG" id="sedi:EBB79_01020"/>
<dbReference type="Gene3D" id="3.40.50.150">
    <property type="entry name" value="Vaccinia Virus protein VP39"/>
    <property type="match status" value="1"/>
</dbReference>
<evidence type="ECO:0000313" key="5">
    <source>
        <dbReference type="Proteomes" id="UP000283063"/>
    </source>
</evidence>
<keyword evidence="2 4" id="KW-0808">Transferase</keyword>
<dbReference type="CDD" id="cd02440">
    <property type="entry name" value="AdoMet_MTases"/>
    <property type="match status" value="1"/>
</dbReference>
<evidence type="ECO:0000313" key="4">
    <source>
        <dbReference type="EMBL" id="AZV80241.1"/>
    </source>
</evidence>
<dbReference type="PANTHER" id="PTHR43861">
    <property type="entry name" value="TRANS-ACONITATE 2-METHYLTRANSFERASE-RELATED"/>
    <property type="match status" value="1"/>
</dbReference>
<organism evidence="4 5">
    <name type="scientific">Parasedimentitalea marina</name>
    <dbReference type="NCBI Taxonomy" id="2483033"/>
    <lineage>
        <taxon>Bacteria</taxon>
        <taxon>Pseudomonadati</taxon>
        <taxon>Pseudomonadota</taxon>
        <taxon>Alphaproteobacteria</taxon>
        <taxon>Rhodobacterales</taxon>
        <taxon>Paracoccaceae</taxon>
        <taxon>Parasedimentitalea</taxon>
    </lineage>
</organism>
<dbReference type="PANTHER" id="PTHR43861:SF1">
    <property type="entry name" value="TRANS-ACONITATE 2-METHYLTRANSFERASE"/>
    <property type="match status" value="1"/>
</dbReference>
<dbReference type="GO" id="GO:0032259">
    <property type="term" value="P:methylation"/>
    <property type="evidence" value="ECO:0007669"/>
    <property type="project" value="UniProtKB-KW"/>
</dbReference>
<name>A0A3T0N8E3_9RHOB</name>
<evidence type="ECO:0000256" key="2">
    <source>
        <dbReference type="ARBA" id="ARBA00022679"/>
    </source>
</evidence>
<dbReference type="Proteomes" id="UP000283063">
    <property type="component" value="Chromosome"/>
</dbReference>
<evidence type="ECO:0000259" key="3">
    <source>
        <dbReference type="Pfam" id="PF13649"/>
    </source>
</evidence>
<dbReference type="EMBL" id="CP033219">
    <property type="protein sequence ID" value="AZV80241.1"/>
    <property type="molecule type" value="Genomic_DNA"/>
</dbReference>
<dbReference type="SUPFAM" id="SSF53335">
    <property type="entry name" value="S-adenosyl-L-methionine-dependent methyltransferases"/>
    <property type="match status" value="1"/>
</dbReference>
<dbReference type="InterPro" id="IPR041698">
    <property type="entry name" value="Methyltransf_25"/>
</dbReference>
<proteinExistence type="predicted"/>
<reference evidence="4 5" key="1">
    <citation type="submission" date="2018-10" db="EMBL/GenBank/DDBJ databases">
        <title>Parasedimentitalea marina sp. nov., a psychrophilic bacterium isolated from deep seawater of the New Britain Trench.</title>
        <authorList>
            <person name="Cao J."/>
        </authorList>
    </citation>
    <scope>NUCLEOTIDE SEQUENCE [LARGE SCALE GENOMIC DNA]</scope>
    <source>
        <strain evidence="4 5">W43</strain>
    </source>
</reference>
<dbReference type="GO" id="GO:0008168">
    <property type="term" value="F:methyltransferase activity"/>
    <property type="evidence" value="ECO:0007669"/>
    <property type="project" value="UniProtKB-KW"/>
</dbReference>
<protein>
    <submittedName>
        <fullName evidence="4">Class I SAM-dependent methyltransferase</fullName>
    </submittedName>
</protein>
<dbReference type="AlphaFoldDB" id="A0A3T0N8E3"/>
<sequence length="178" mass="18835">MVKADTFGDRQLQRFINALPAGGRALDLGCGPGNAAATMAQAGLTVEATDASTEMVSLANKHTGVTATQAVFEDIAGRATYDGVWANFSLLHATRAEFPTHLAALHKALKPGGTFYIGMKLGSGQGPDRIGRFYTYYSQEELEDHMTQAGFTITDRTLGNGVGLDGKPSDWIAVTSHA</sequence>